<dbReference type="EMBL" id="BQNB010010465">
    <property type="protein sequence ID" value="GJS77658.1"/>
    <property type="molecule type" value="Genomic_DNA"/>
</dbReference>
<evidence type="ECO:0000313" key="2">
    <source>
        <dbReference type="Proteomes" id="UP001151760"/>
    </source>
</evidence>
<reference evidence="1" key="2">
    <citation type="submission" date="2022-01" db="EMBL/GenBank/DDBJ databases">
        <authorList>
            <person name="Yamashiro T."/>
            <person name="Shiraishi A."/>
            <person name="Satake H."/>
            <person name="Nakayama K."/>
        </authorList>
    </citation>
    <scope>NUCLEOTIDE SEQUENCE</scope>
</reference>
<reference evidence="1" key="1">
    <citation type="journal article" date="2022" name="Int. J. Mol. Sci.">
        <title>Draft Genome of Tanacetum Coccineum: Genomic Comparison of Closely Related Tanacetum-Family Plants.</title>
        <authorList>
            <person name="Yamashiro T."/>
            <person name="Shiraishi A."/>
            <person name="Nakayama K."/>
            <person name="Satake H."/>
        </authorList>
    </citation>
    <scope>NUCLEOTIDE SEQUENCE</scope>
</reference>
<name>A0ABQ4YLN6_9ASTR</name>
<accession>A0ABQ4YLN6</accession>
<gene>
    <name evidence="1" type="ORF">Tco_0727539</name>
</gene>
<evidence type="ECO:0000313" key="1">
    <source>
        <dbReference type="EMBL" id="GJS77658.1"/>
    </source>
</evidence>
<sequence>MILTLSSSSKVAYDKDIAFGISHWGPKRKLFYKTRQVVQSSHKVYSWMKILSIISLSIDKQFGYGHLKEIMVRRANQKEYTFKEGNFPRLHLNDIKDMYLMYAQNKLHHLTGNEQTYLHKEPYTIFHKSRCVVYLNKDEKKHLTRDDELYKFGDGTLKNVCDKLAYMLHNFVFSYNDGMPNRSRTDKDQRRTTSMLEKIKKTLLTRRIMRSLECFVGGRKIKMDYRLLT</sequence>
<protein>
    <submittedName>
        <fullName evidence="1">Uncharacterized protein</fullName>
    </submittedName>
</protein>
<comment type="caution">
    <text evidence="1">The sequence shown here is derived from an EMBL/GenBank/DDBJ whole genome shotgun (WGS) entry which is preliminary data.</text>
</comment>
<dbReference type="Proteomes" id="UP001151760">
    <property type="component" value="Unassembled WGS sequence"/>
</dbReference>
<organism evidence="1 2">
    <name type="scientific">Tanacetum coccineum</name>
    <dbReference type="NCBI Taxonomy" id="301880"/>
    <lineage>
        <taxon>Eukaryota</taxon>
        <taxon>Viridiplantae</taxon>
        <taxon>Streptophyta</taxon>
        <taxon>Embryophyta</taxon>
        <taxon>Tracheophyta</taxon>
        <taxon>Spermatophyta</taxon>
        <taxon>Magnoliopsida</taxon>
        <taxon>eudicotyledons</taxon>
        <taxon>Gunneridae</taxon>
        <taxon>Pentapetalae</taxon>
        <taxon>asterids</taxon>
        <taxon>campanulids</taxon>
        <taxon>Asterales</taxon>
        <taxon>Asteraceae</taxon>
        <taxon>Asteroideae</taxon>
        <taxon>Anthemideae</taxon>
        <taxon>Anthemidinae</taxon>
        <taxon>Tanacetum</taxon>
    </lineage>
</organism>
<keyword evidence="2" id="KW-1185">Reference proteome</keyword>
<proteinExistence type="predicted"/>